<name>A0ABU6IMC4_9FLAO</name>
<reference evidence="1 2" key="1">
    <citation type="submission" date="2024-01" db="EMBL/GenBank/DDBJ databases">
        <title>The strains designed SYSU M86414 and SYSU M84420 isolated from the marine sediment in San Sha City (Hainan Province, China).</title>
        <authorList>
            <person name="Guo D."/>
        </authorList>
    </citation>
    <scope>NUCLEOTIDE SEQUENCE [LARGE SCALE GENOMIC DNA]</scope>
    <source>
        <strain evidence="1 2">SYSU M84420</strain>
    </source>
</reference>
<keyword evidence="2" id="KW-1185">Reference proteome</keyword>
<sequence length="241" mass="27974">MTNWYHIETGQIGYPQPEDNFGYLKITYEPNIGCPSCHIGISQNNPFRFKSEPKAKNLQFLGLNWVFDQIFVHESVKMAFEKNGITGISFSRPILHKSEKELETIYQLHVDTILPEALITDNLTAEKCKYPKDKKSLKFLKEIDSQLMKGPFCGQKKYNFPQGQKMTFDIDAFVNLPDFVRTYEWFGSGGGANRPILISEKVKNLIEVNNWRGIFLDQIKLKKKKGLFNSFLNYRIGQKFR</sequence>
<dbReference type="EMBL" id="JAYMGW010000001">
    <property type="protein sequence ID" value="MEC4264265.1"/>
    <property type="molecule type" value="Genomic_DNA"/>
</dbReference>
<organism evidence="1 2">
    <name type="scientific">Flagellimonas halotolerans</name>
    <dbReference type="NCBI Taxonomy" id="3112164"/>
    <lineage>
        <taxon>Bacteria</taxon>
        <taxon>Pseudomonadati</taxon>
        <taxon>Bacteroidota</taxon>
        <taxon>Flavobacteriia</taxon>
        <taxon>Flavobacteriales</taxon>
        <taxon>Flavobacteriaceae</taxon>
        <taxon>Flagellimonas</taxon>
    </lineage>
</organism>
<accession>A0ABU6IMC4</accession>
<dbReference type="RefSeq" id="WP_326277050.1">
    <property type="nucleotide sequence ID" value="NZ_JAYKYV010000001.1"/>
</dbReference>
<proteinExistence type="predicted"/>
<protein>
    <submittedName>
        <fullName evidence="1">Uncharacterized protein</fullName>
    </submittedName>
</protein>
<gene>
    <name evidence="1" type="ORF">VOP03_02815</name>
</gene>
<comment type="caution">
    <text evidence="1">The sequence shown here is derived from an EMBL/GenBank/DDBJ whole genome shotgun (WGS) entry which is preliminary data.</text>
</comment>
<dbReference type="Proteomes" id="UP001355298">
    <property type="component" value="Unassembled WGS sequence"/>
</dbReference>
<evidence type="ECO:0000313" key="2">
    <source>
        <dbReference type="Proteomes" id="UP001355298"/>
    </source>
</evidence>
<evidence type="ECO:0000313" key="1">
    <source>
        <dbReference type="EMBL" id="MEC4264265.1"/>
    </source>
</evidence>